<dbReference type="AlphaFoldDB" id="A0AAF0II72"/>
<evidence type="ECO:0000313" key="2">
    <source>
        <dbReference type="EMBL" id="WEW58525.1"/>
    </source>
</evidence>
<reference evidence="2" key="1">
    <citation type="submission" date="2023-03" db="EMBL/GenBank/DDBJ databases">
        <title>Emydomyces testavorans Genome Sequence.</title>
        <authorList>
            <person name="Hoyer L."/>
        </authorList>
    </citation>
    <scope>NUCLEOTIDE SEQUENCE</scope>
    <source>
        <strain evidence="2">16-2883</strain>
    </source>
</reference>
<dbReference type="EMBL" id="CP120628">
    <property type="protein sequence ID" value="WEW58525.1"/>
    <property type="molecule type" value="Genomic_DNA"/>
</dbReference>
<evidence type="ECO:0000256" key="1">
    <source>
        <dbReference type="SAM" id="MobiDB-lite"/>
    </source>
</evidence>
<feature type="region of interest" description="Disordered" evidence="1">
    <location>
        <begin position="210"/>
        <end position="248"/>
    </location>
</feature>
<keyword evidence="3" id="KW-1185">Reference proteome</keyword>
<proteinExistence type="predicted"/>
<feature type="compositionally biased region" description="Polar residues" evidence="1">
    <location>
        <begin position="225"/>
        <end position="248"/>
    </location>
</feature>
<dbReference type="Proteomes" id="UP001219355">
    <property type="component" value="Chromosome 2"/>
</dbReference>
<accession>A0AAF0II72</accession>
<organism evidence="2 3">
    <name type="scientific">Emydomyces testavorans</name>
    <dbReference type="NCBI Taxonomy" id="2070801"/>
    <lineage>
        <taxon>Eukaryota</taxon>
        <taxon>Fungi</taxon>
        <taxon>Dikarya</taxon>
        <taxon>Ascomycota</taxon>
        <taxon>Pezizomycotina</taxon>
        <taxon>Eurotiomycetes</taxon>
        <taxon>Eurotiomycetidae</taxon>
        <taxon>Onygenales</taxon>
        <taxon>Nannizziopsiaceae</taxon>
        <taxon>Emydomyces</taxon>
    </lineage>
</organism>
<evidence type="ECO:0000313" key="3">
    <source>
        <dbReference type="Proteomes" id="UP001219355"/>
    </source>
</evidence>
<gene>
    <name evidence="2" type="ORF">PRK78_003993</name>
</gene>
<name>A0AAF0II72_9EURO</name>
<protein>
    <submittedName>
        <fullName evidence="2">Uncharacterized protein</fullName>
    </submittedName>
</protein>
<sequence>MVYFCAYLAFDNFLWQRVAKFVIKDKEKFEEILHDKQAAELEEVDEDGNTEDEEDPLFIPLGVPRLVPGDLYSRNDPEWELFAEISNDEELLTLLKSELADIVLMTVTKDSELSKRLGTPITVKQATLSPMFPDRAPPEYQHLGFDIHEDGTVDAVIRSLPFDEGRRFRDILVPSSIAFSLVGAGLIFCHLKLLKLKSFFLGDSSQPKEIQQTNSSPFLPGLSSGAESSEQSPALSQEQGNYSAGGSLQQSVPKIDNLAPLRSDEPSQFQSLRSLIPKPDPDFILTAKAFGLLLNKLSNAGIPPPPGAFLIGGSIALRGSKGHCTVYAKGVYNPLENSWVGLNIDLKTPNTPTPQRPPGGI</sequence>